<reference evidence="5 6" key="1">
    <citation type="submission" date="2024-07" db="EMBL/GenBank/DDBJ databases">
        <title>Section-level genome sequencing and comparative genomics of Aspergillus sections Usti and Cavernicolus.</title>
        <authorList>
            <consortium name="Lawrence Berkeley National Laboratory"/>
            <person name="Nybo J.L."/>
            <person name="Vesth T.C."/>
            <person name="Theobald S."/>
            <person name="Frisvad J.C."/>
            <person name="Larsen T.O."/>
            <person name="Kjaerboelling I."/>
            <person name="Rothschild-Mancinelli K."/>
            <person name="Lyhne E.K."/>
            <person name="Kogle M.E."/>
            <person name="Barry K."/>
            <person name="Clum A."/>
            <person name="Na H."/>
            <person name="Ledsgaard L."/>
            <person name="Lin J."/>
            <person name="Lipzen A."/>
            <person name="Kuo A."/>
            <person name="Riley R."/>
            <person name="Mondo S."/>
            <person name="Labutti K."/>
            <person name="Haridas S."/>
            <person name="Pangalinan J."/>
            <person name="Salamov A.A."/>
            <person name="Simmons B.A."/>
            <person name="Magnuson J.K."/>
            <person name="Chen J."/>
            <person name="Drula E."/>
            <person name="Henrissat B."/>
            <person name="Wiebenga A."/>
            <person name="Lubbers R.J."/>
            <person name="Gomes A.C."/>
            <person name="Makela M.R."/>
            <person name="Stajich J."/>
            <person name="Grigoriev I.V."/>
            <person name="Mortensen U.H."/>
            <person name="De Vries R.P."/>
            <person name="Baker S.E."/>
            <person name="Andersen M.R."/>
        </authorList>
    </citation>
    <scope>NUCLEOTIDE SEQUENCE [LARGE SCALE GENOMIC DNA]</scope>
    <source>
        <strain evidence="5 6">CBS 123904</strain>
    </source>
</reference>
<dbReference type="InterPro" id="IPR056884">
    <property type="entry name" value="NPHP3-like_N"/>
</dbReference>
<name>A0ABR4IWV7_9EURO</name>
<comment type="caution">
    <text evidence="5">The sequence shown here is derived from an EMBL/GenBank/DDBJ whole genome shotgun (WGS) entry which is preliminary data.</text>
</comment>
<dbReference type="PANTHER" id="PTHR10039:SF5">
    <property type="entry name" value="NACHT DOMAIN-CONTAINING PROTEIN"/>
    <property type="match status" value="1"/>
</dbReference>
<gene>
    <name evidence="5" type="ORF">BJY01DRAFT_253963</name>
</gene>
<feature type="domain" description="Nephrocystin 3-like N-terminal" evidence="3">
    <location>
        <begin position="15"/>
        <end position="137"/>
    </location>
</feature>
<evidence type="ECO:0000259" key="4">
    <source>
        <dbReference type="Pfam" id="PF25053"/>
    </source>
</evidence>
<proteinExistence type="predicted"/>
<keyword evidence="1" id="KW-0677">Repeat</keyword>
<evidence type="ECO:0000256" key="1">
    <source>
        <dbReference type="ARBA" id="ARBA00022737"/>
    </source>
</evidence>
<dbReference type="Proteomes" id="UP001610446">
    <property type="component" value="Unassembled WGS sequence"/>
</dbReference>
<keyword evidence="6" id="KW-1185">Reference proteome</keyword>
<dbReference type="PANTHER" id="PTHR10039">
    <property type="entry name" value="AMELOGENIN"/>
    <property type="match status" value="1"/>
</dbReference>
<keyword evidence="2" id="KW-0472">Membrane</keyword>
<evidence type="ECO:0000256" key="2">
    <source>
        <dbReference type="SAM" id="Phobius"/>
    </source>
</evidence>
<feature type="domain" description="DUF7791" evidence="4">
    <location>
        <begin position="325"/>
        <end position="388"/>
    </location>
</feature>
<keyword evidence="2" id="KW-0812">Transmembrane</keyword>
<dbReference type="Pfam" id="PF24883">
    <property type="entry name" value="NPHP3_N"/>
    <property type="match status" value="1"/>
</dbReference>
<dbReference type="Pfam" id="PF25053">
    <property type="entry name" value="DUF7791"/>
    <property type="match status" value="1"/>
</dbReference>
<protein>
    <submittedName>
        <fullName evidence="5">Uncharacterized protein</fullName>
    </submittedName>
</protein>
<organism evidence="5 6">
    <name type="scientific">Aspergillus pseudoustus</name>
    <dbReference type="NCBI Taxonomy" id="1810923"/>
    <lineage>
        <taxon>Eukaryota</taxon>
        <taxon>Fungi</taxon>
        <taxon>Dikarya</taxon>
        <taxon>Ascomycota</taxon>
        <taxon>Pezizomycotina</taxon>
        <taxon>Eurotiomycetes</taxon>
        <taxon>Eurotiomycetidae</taxon>
        <taxon>Eurotiales</taxon>
        <taxon>Aspergillaceae</taxon>
        <taxon>Aspergillus</taxon>
        <taxon>Aspergillus subgen. Nidulantes</taxon>
    </lineage>
</organism>
<dbReference type="InterPro" id="IPR027417">
    <property type="entry name" value="P-loop_NTPase"/>
</dbReference>
<evidence type="ECO:0000259" key="3">
    <source>
        <dbReference type="Pfam" id="PF24883"/>
    </source>
</evidence>
<evidence type="ECO:0000313" key="6">
    <source>
        <dbReference type="Proteomes" id="UP001610446"/>
    </source>
</evidence>
<keyword evidence="2" id="KW-1133">Transmembrane helix</keyword>
<sequence>MGARVTEIDTAPSDTLAWLHEEPGPGLSQWLRADSSGVFWIQGKAGSGNSTAMKFLLESPQTLELLNGPNEDKLWLLVGSFFTGRNERIQASWLGILHDMVCQVLKRRPALMAKAVAAFLARSHDAWDMDTLEQLLLSFFNDPDCESIEQGKVKIIAASRPRNDLRDLFAGDETFVMQDWTRGDIETYIAGRLSQQPRWKELVRTDTDRTATKIKQDISKRAQGVFLWVRLVLDELADGIQNGSDLSELDKTVSKFPDDLDDFFSHMLGKVERKHYQELVIIVETLLRSRTTPTPEFLLLVLQSNTRRTGPTISEHHEEYTCYPQQNMDSDGLIRRLQSRCGGLVEIVPMYPYAQNTDMKSLRAVQFLHQTVKEYFLERKSMELFMQSITHLAPGVQSPNGHFFVLQAYLQWLRAPDSAYPNLFDDEPNLPGDIVFHASRIELELHMSPTQLLTAIDPWMAEQSDDGVLWPILRSHGPKLWWPDVDVLPGQILLITAPKYSLGLYIKETSTGKMMESIRASGVIQFGYLPCNDQDYYHLTTGPLLGGVELLVKCGVDVAQQRIFDTVCPPTPLDALGIFVSAHAQCSWSNDDSNDKNGHTAVLGRLLELGTNPCGFCKRHDGKFVCIAEYFLHKHIRETRSIHALNLLWDQVSARSLSLEDMFHIKRDRLFELTIFKRDGTPETARWLLDHGATISSEVAANMYKPFAKAALSEYGTKTFAGLVPSSATKGVSQEILERSLLNIYEYDLDGETVRGYKVLLANEFRRPHYYEIDARGVASLYNLDWPVPVTPRTSFFKVVYTHVFSYTSNLQFLSLVICLILYWICSVSDLLAKSF</sequence>
<dbReference type="InterPro" id="IPR056693">
    <property type="entry name" value="DUF7791"/>
</dbReference>
<evidence type="ECO:0000313" key="5">
    <source>
        <dbReference type="EMBL" id="KAL2832254.1"/>
    </source>
</evidence>
<dbReference type="SUPFAM" id="SSF52540">
    <property type="entry name" value="P-loop containing nucleoside triphosphate hydrolases"/>
    <property type="match status" value="1"/>
</dbReference>
<accession>A0ABR4IWV7</accession>
<dbReference type="EMBL" id="JBFXLU010000266">
    <property type="protein sequence ID" value="KAL2832254.1"/>
    <property type="molecule type" value="Genomic_DNA"/>
</dbReference>
<feature type="transmembrane region" description="Helical" evidence="2">
    <location>
        <begin position="813"/>
        <end position="833"/>
    </location>
</feature>